<dbReference type="Gene3D" id="3.40.250.10">
    <property type="entry name" value="Rhodanese-like domain"/>
    <property type="match status" value="1"/>
</dbReference>
<dbReference type="EMBL" id="CP014544">
    <property type="protein sequence ID" value="AMO66785.1"/>
    <property type="molecule type" value="Genomic_DNA"/>
</dbReference>
<dbReference type="PANTHER" id="PTHR45431">
    <property type="entry name" value="RHODANESE-LIKE DOMAIN-CONTAINING PROTEIN 15, CHLOROPLASTIC"/>
    <property type="match status" value="1"/>
</dbReference>
<gene>
    <name evidence="3" type="ORF">AZF00_00045</name>
</gene>
<feature type="domain" description="Rhodanese" evidence="2">
    <location>
        <begin position="22"/>
        <end position="106"/>
    </location>
</feature>
<keyword evidence="1" id="KW-0732">Signal</keyword>
<dbReference type="Proteomes" id="UP000074119">
    <property type="component" value="Chromosome"/>
</dbReference>
<dbReference type="STRING" id="1470434.AZF00_00045"/>
<dbReference type="GO" id="GO:0016740">
    <property type="term" value="F:transferase activity"/>
    <property type="evidence" value="ECO:0007669"/>
    <property type="project" value="UniProtKB-KW"/>
</dbReference>
<feature type="signal peptide" evidence="1">
    <location>
        <begin position="1"/>
        <end position="24"/>
    </location>
</feature>
<dbReference type="InterPro" id="IPR036873">
    <property type="entry name" value="Rhodanese-like_dom_sf"/>
</dbReference>
<dbReference type="PANTHER" id="PTHR45431:SF3">
    <property type="entry name" value="RHODANESE-LIKE DOMAIN-CONTAINING PROTEIN 15, CHLOROPLASTIC"/>
    <property type="match status" value="1"/>
</dbReference>
<dbReference type="PROSITE" id="PS50206">
    <property type="entry name" value="RHODANESE_3"/>
    <property type="match status" value="1"/>
</dbReference>
<dbReference type="Pfam" id="PF00581">
    <property type="entry name" value="Rhodanese"/>
    <property type="match status" value="1"/>
</dbReference>
<accession>A0A127M0P1</accession>
<organism evidence="3 4">
    <name type="scientific">Zhongshania aliphaticivorans</name>
    <dbReference type="NCBI Taxonomy" id="1470434"/>
    <lineage>
        <taxon>Bacteria</taxon>
        <taxon>Pseudomonadati</taxon>
        <taxon>Pseudomonadota</taxon>
        <taxon>Gammaproteobacteria</taxon>
        <taxon>Cellvibrionales</taxon>
        <taxon>Spongiibacteraceae</taxon>
        <taxon>Zhongshania</taxon>
    </lineage>
</organism>
<dbReference type="KEGG" id="zal:AZF00_00045"/>
<dbReference type="InterPro" id="IPR001763">
    <property type="entry name" value="Rhodanese-like_dom"/>
</dbReference>
<dbReference type="AlphaFoldDB" id="A0A127M0P1"/>
<dbReference type="SUPFAM" id="SSF52821">
    <property type="entry name" value="Rhodanese/Cell cycle control phosphatase"/>
    <property type="match status" value="1"/>
</dbReference>
<dbReference type="CDD" id="cd00158">
    <property type="entry name" value="RHOD"/>
    <property type="match status" value="1"/>
</dbReference>
<evidence type="ECO:0000259" key="2">
    <source>
        <dbReference type="PROSITE" id="PS50206"/>
    </source>
</evidence>
<dbReference type="RefSeq" id="WP_008253155.1">
    <property type="nucleotide sequence ID" value="NZ_CP014544.1"/>
</dbReference>
<evidence type="ECO:0000313" key="4">
    <source>
        <dbReference type="Proteomes" id="UP000074119"/>
    </source>
</evidence>
<evidence type="ECO:0000313" key="3">
    <source>
        <dbReference type="EMBL" id="AMO66785.1"/>
    </source>
</evidence>
<dbReference type="SMART" id="SM00450">
    <property type="entry name" value="RHOD"/>
    <property type="match status" value="1"/>
</dbReference>
<name>A0A127M0P1_9GAMM</name>
<sequence length="109" mass="12124">MSWKTLIKTFLLLITILSSAMTHADPTWIDVRSEFEHRLDSIDGDVRISHTEIVQEVSKRFPDKSTEIKLYCLSGGRAGKAMSALEQAGYNNISNAGGISDARKQRGLQ</sequence>
<dbReference type="InterPro" id="IPR052367">
    <property type="entry name" value="Thiosulfate_ST/Rhodanese-like"/>
</dbReference>
<evidence type="ECO:0000256" key="1">
    <source>
        <dbReference type="SAM" id="SignalP"/>
    </source>
</evidence>
<keyword evidence="3" id="KW-0808">Transferase</keyword>
<proteinExistence type="predicted"/>
<reference evidence="3 4" key="1">
    <citation type="submission" date="2015-12" db="EMBL/GenBank/DDBJ databases">
        <authorList>
            <person name="Shamseldin A."/>
            <person name="Moawad H."/>
            <person name="Abd El-Rahim W.M."/>
            <person name="Sadowsky M.J."/>
        </authorList>
    </citation>
    <scope>NUCLEOTIDE SEQUENCE [LARGE SCALE GENOMIC DNA]</scope>
    <source>
        <strain evidence="3 4">SM2</strain>
    </source>
</reference>
<protein>
    <submittedName>
        <fullName evidence="3">Sulfurtransferase</fullName>
    </submittedName>
</protein>
<feature type="chain" id="PRO_5007274898" evidence="1">
    <location>
        <begin position="25"/>
        <end position="109"/>
    </location>
</feature>